<evidence type="ECO:0000313" key="2">
    <source>
        <dbReference type="EMBL" id="WFC05232.1"/>
    </source>
</evidence>
<evidence type="ECO:0000313" key="4">
    <source>
        <dbReference type="Proteomes" id="UP001222403"/>
    </source>
</evidence>
<organism evidence="2 4">
    <name type="scientific">Providencia vermicola</name>
    <dbReference type="NCBI Taxonomy" id="333965"/>
    <lineage>
        <taxon>Bacteria</taxon>
        <taxon>Pseudomonadati</taxon>
        <taxon>Pseudomonadota</taxon>
        <taxon>Gammaproteobacteria</taxon>
        <taxon>Enterobacterales</taxon>
        <taxon>Morganellaceae</taxon>
        <taxon>Providencia</taxon>
    </lineage>
</organism>
<protein>
    <recommendedName>
        <fullName evidence="5">Lipoprotein</fullName>
    </recommendedName>
</protein>
<keyword evidence="3" id="KW-1185">Reference proteome</keyword>
<accession>A0AAX3RRI6</accession>
<dbReference type="PROSITE" id="PS51257">
    <property type="entry name" value="PROKAR_LIPOPROTEIN"/>
    <property type="match status" value="1"/>
</dbReference>
<dbReference type="EMBL" id="CP116222">
    <property type="protein sequence ID" value="WFC05232.1"/>
    <property type="molecule type" value="Genomic_DNA"/>
</dbReference>
<dbReference type="Proteomes" id="UP001222403">
    <property type="component" value="Chromosome"/>
</dbReference>
<reference evidence="1" key="1">
    <citation type="journal article" date="2022" name="Front. Microbiol.">
        <title>Identification of a novel aminoglycoside O-nucleotidyltransferase AadA33 in Providencia vermicola.</title>
        <authorList>
            <person name="Feng C."/>
            <person name="Gao M."/>
            <person name="Jiang W."/>
            <person name="Shi W."/>
            <person name="Li A."/>
            <person name="Liu S."/>
            <person name="Zhang L."/>
            <person name="Zhang X."/>
            <person name="Li Q."/>
            <person name="Lin H."/>
            <person name="Lu J."/>
            <person name="Li K."/>
            <person name="Zhang H."/>
            <person name="Hu Y."/>
            <person name="Bao Q."/>
            <person name="Lin X."/>
        </authorList>
    </citation>
    <scope>NUCLEOTIDE SEQUENCE</scope>
    <source>
        <strain evidence="1">P13</strain>
    </source>
</reference>
<evidence type="ECO:0008006" key="5">
    <source>
        <dbReference type="Google" id="ProtNLM"/>
    </source>
</evidence>
<proteinExistence type="predicted"/>
<dbReference type="EMBL" id="CP097327">
    <property type="protein sequence ID" value="USB36302.1"/>
    <property type="molecule type" value="Genomic_DNA"/>
</dbReference>
<name>A0AAX3RRI6_9GAMM</name>
<evidence type="ECO:0000313" key="1">
    <source>
        <dbReference type="EMBL" id="USB36302.1"/>
    </source>
</evidence>
<sequence length="270" mass="30332">MKPSLIFIVPFSFLLLACSPPENRIHTAIKKEIATYYPDPDPDSIQYKDIVVHRNANEAIVCGEFNAKNNQNELMGFKPFVSEIYIGDNIEINSIRVGNRIRKESFPALVCQHGSYDEGVKAQNRQNKAFLDNMNGLAQIESYIDDSSVGNRVRSYLINRAKEIYENELSPETLKVVDSTEGRLVTVVAYKKGDDVYFASILNQEIYELEPIQNSVVKYIHGAEKDKNLVVLGNYTTEDNGEKVSELLLLAVEILENGVSYANAVFPAKS</sequence>
<dbReference type="Proteomes" id="UP001057142">
    <property type="component" value="Chromosome"/>
</dbReference>
<gene>
    <name evidence="1" type="ORF">M5J11_16045</name>
    <name evidence="2" type="ORF">PG365_10800</name>
</gene>
<evidence type="ECO:0000313" key="3">
    <source>
        <dbReference type="Proteomes" id="UP001057142"/>
    </source>
</evidence>
<dbReference type="AlphaFoldDB" id="A0AAX3RRI6"/>
<reference evidence="2" key="2">
    <citation type="submission" date="2023-01" db="EMBL/GenBank/DDBJ databases">
        <title>The prevalence of carbapenem-resistant bacteria in aquaculture in China and the genetic diversity of carbapenem-resistant genes.</title>
        <authorList>
            <person name="Wen R."/>
        </authorList>
    </citation>
    <scope>NUCLEOTIDE SEQUENCE</scope>
    <source>
        <strain evidence="2">PVA41-chromosome</strain>
    </source>
</reference>
<dbReference type="RefSeq" id="WP_251464257.1">
    <property type="nucleotide sequence ID" value="NZ_CP097327.1"/>
</dbReference>